<dbReference type="Proteomes" id="UP000623129">
    <property type="component" value="Unassembled WGS sequence"/>
</dbReference>
<evidence type="ECO:0000256" key="1">
    <source>
        <dbReference type="ARBA" id="ARBA00022737"/>
    </source>
</evidence>
<dbReference type="PANTHER" id="PTHR47926">
    <property type="entry name" value="PENTATRICOPEPTIDE REPEAT-CONTAINING PROTEIN"/>
    <property type="match status" value="1"/>
</dbReference>
<dbReference type="InterPro" id="IPR002885">
    <property type="entry name" value="PPR_rpt"/>
</dbReference>
<dbReference type="InterPro" id="IPR046848">
    <property type="entry name" value="E_motif"/>
</dbReference>
<dbReference type="InterPro" id="IPR033443">
    <property type="entry name" value="PROP1-like_PPR_dom"/>
</dbReference>
<dbReference type="Gene3D" id="1.25.40.10">
    <property type="entry name" value="Tetratricopeptide repeat domain"/>
    <property type="match status" value="2"/>
</dbReference>
<dbReference type="EMBL" id="SWLB01000022">
    <property type="protein sequence ID" value="KAF3324225.1"/>
    <property type="molecule type" value="Genomic_DNA"/>
</dbReference>
<feature type="repeat" description="PPR" evidence="3">
    <location>
        <begin position="265"/>
        <end position="295"/>
    </location>
</feature>
<evidence type="ECO:0000313" key="6">
    <source>
        <dbReference type="EMBL" id="KAF3324225.1"/>
    </source>
</evidence>
<dbReference type="InterPro" id="IPR011990">
    <property type="entry name" value="TPR-like_helical_dom_sf"/>
</dbReference>
<dbReference type="GO" id="GO:0003723">
    <property type="term" value="F:RNA binding"/>
    <property type="evidence" value="ECO:0007669"/>
    <property type="project" value="InterPro"/>
</dbReference>
<evidence type="ECO:0000259" key="5">
    <source>
        <dbReference type="Pfam" id="PF17177"/>
    </source>
</evidence>
<feature type="domain" description="PROP1-like PPR" evidence="5">
    <location>
        <begin position="298"/>
        <end position="405"/>
    </location>
</feature>
<evidence type="ECO:0000259" key="4">
    <source>
        <dbReference type="Pfam" id="PF14432"/>
    </source>
</evidence>
<sequence length="603" mass="68745">MTFHQTTNFSLKTIITPKQASEHKPYTEYISCIQLPRQVKSIEEFKKLHAQYIKLGLDCIVNNVRELLLACTLSNWGCMEYAESIFLSLEEPKTFDFNILIRGHVNKEESKRALFLYKEMWERDLKPDNFTFPFVIKACVQLLDFKGGKEIHGQAIKLGFGSDPFVQNGFINLYGKCGEIELACVVFDKLGLNKTMTSWGSIIVVHCRAGLWTECLEFVASMTNHGLRVDETSLIGAVSSCAHLGTLDLGRSIHCYMVRNTKCVDLVMQTSLIDMYAKSGCIDKAIQIFESMKEKNMHTYSAAISGLALHGDGKRALEIFSRMINEGIKPNEAIYVGVLSACSRAGLLEEGFKCFDQMRFEQQIVPNSQHYGCMVDLLARAGRLKEACNLINSMPMGPTDSALRSLLGPCKIYRNVKFAEFAIQKLRELNTCNRGDYLILSDIYAMEKRYDDMARMKTEGFDQGLIQTPGFSQIEVKGKTYRFVSQDKSHPNSEELYDMLYLIEWQLHFEGYKPDTSEVSADVDEEEKKRLLAAHSQKLAVAFGLLYTSAGARIRVISNIRMGKECHRYMELVSRNFEREIVVRDRNRFHCFMGGRCSCKNYW</sequence>
<keyword evidence="1" id="KW-0677">Repeat</keyword>
<evidence type="ECO:0000256" key="2">
    <source>
        <dbReference type="ARBA" id="ARBA00022946"/>
    </source>
</evidence>
<dbReference type="FunFam" id="1.25.40.10:FF:000184">
    <property type="entry name" value="Pentatricopeptide repeat-containing protein, chloroplastic"/>
    <property type="match status" value="1"/>
</dbReference>
<dbReference type="InterPro" id="IPR046960">
    <property type="entry name" value="PPR_At4g14850-like_plant"/>
</dbReference>
<accession>A0A833VFK1</accession>
<dbReference type="NCBIfam" id="TIGR00756">
    <property type="entry name" value="PPR"/>
    <property type="match status" value="4"/>
</dbReference>
<evidence type="ECO:0000256" key="3">
    <source>
        <dbReference type="PROSITE-ProRule" id="PRU00708"/>
    </source>
</evidence>
<dbReference type="InterPro" id="IPR032867">
    <property type="entry name" value="DYW_dom"/>
</dbReference>
<name>A0A833VFK1_9POAL</name>
<proteinExistence type="predicted"/>
<keyword evidence="7" id="KW-1185">Reference proteome</keyword>
<feature type="domain" description="DYW" evidence="4">
    <location>
        <begin position="511"/>
        <end position="603"/>
    </location>
</feature>
<dbReference type="Pfam" id="PF14432">
    <property type="entry name" value="DYW_deaminase"/>
    <property type="match status" value="1"/>
</dbReference>
<dbReference type="Pfam" id="PF01535">
    <property type="entry name" value="PPR"/>
    <property type="match status" value="2"/>
</dbReference>
<feature type="repeat" description="PPR" evidence="3">
    <location>
        <begin position="93"/>
        <end position="127"/>
    </location>
</feature>
<dbReference type="GO" id="GO:0008270">
    <property type="term" value="F:zinc ion binding"/>
    <property type="evidence" value="ECO:0007669"/>
    <property type="project" value="InterPro"/>
</dbReference>
<keyword evidence="2" id="KW-0809">Transit peptide</keyword>
<dbReference type="PANTHER" id="PTHR47926:SF400">
    <property type="entry name" value="PENTACOTRIPEPTIDE-REPEAT REGION OF PRORP DOMAIN-CONTAINING PROTEIN"/>
    <property type="match status" value="1"/>
</dbReference>
<feature type="repeat" description="PPR" evidence="3">
    <location>
        <begin position="296"/>
        <end position="330"/>
    </location>
</feature>
<evidence type="ECO:0000313" key="7">
    <source>
        <dbReference type="Proteomes" id="UP000623129"/>
    </source>
</evidence>
<gene>
    <name evidence="6" type="ORF">FCM35_KLT11692</name>
</gene>
<dbReference type="Pfam" id="PF20431">
    <property type="entry name" value="E_motif"/>
    <property type="match status" value="1"/>
</dbReference>
<dbReference type="OrthoDB" id="736572at2759"/>
<dbReference type="GO" id="GO:0009451">
    <property type="term" value="P:RNA modification"/>
    <property type="evidence" value="ECO:0007669"/>
    <property type="project" value="InterPro"/>
</dbReference>
<reference evidence="6" key="1">
    <citation type="submission" date="2020-01" db="EMBL/GenBank/DDBJ databases">
        <title>Genome sequence of Kobresia littledalei, the first chromosome-level genome in the family Cyperaceae.</title>
        <authorList>
            <person name="Qu G."/>
        </authorList>
    </citation>
    <scope>NUCLEOTIDE SEQUENCE</scope>
    <source>
        <strain evidence="6">C.B.Clarke</strain>
        <tissue evidence="6">Leaf</tissue>
    </source>
</reference>
<protein>
    <submittedName>
        <fullName evidence="6">Pentatricopeptide repeat-containing protein</fullName>
    </submittedName>
</protein>
<dbReference type="Pfam" id="PF13041">
    <property type="entry name" value="PPR_2"/>
    <property type="match status" value="1"/>
</dbReference>
<organism evidence="6 7">
    <name type="scientific">Carex littledalei</name>
    <dbReference type="NCBI Taxonomy" id="544730"/>
    <lineage>
        <taxon>Eukaryota</taxon>
        <taxon>Viridiplantae</taxon>
        <taxon>Streptophyta</taxon>
        <taxon>Embryophyta</taxon>
        <taxon>Tracheophyta</taxon>
        <taxon>Spermatophyta</taxon>
        <taxon>Magnoliopsida</taxon>
        <taxon>Liliopsida</taxon>
        <taxon>Poales</taxon>
        <taxon>Cyperaceae</taxon>
        <taxon>Cyperoideae</taxon>
        <taxon>Cariceae</taxon>
        <taxon>Carex</taxon>
        <taxon>Carex subgen. Euthyceras</taxon>
    </lineage>
</organism>
<dbReference type="Pfam" id="PF17177">
    <property type="entry name" value="PPR_long"/>
    <property type="match status" value="1"/>
</dbReference>
<dbReference type="AlphaFoldDB" id="A0A833VFK1"/>
<dbReference type="FunFam" id="1.25.40.10:FF:000470">
    <property type="entry name" value="Pentatricopeptide repeat-containing protein At5g66520"/>
    <property type="match status" value="1"/>
</dbReference>
<comment type="caution">
    <text evidence="6">The sequence shown here is derived from an EMBL/GenBank/DDBJ whole genome shotgun (WGS) entry which is preliminary data.</text>
</comment>
<dbReference type="PROSITE" id="PS51375">
    <property type="entry name" value="PPR"/>
    <property type="match status" value="4"/>
</dbReference>
<feature type="repeat" description="PPR" evidence="3">
    <location>
        <begin position="195"/>
        <end position="229"/>
    </location>
</feature>